<evidence type="ECO:0000313" key="2">
    <source>
        <dbReference type="Proteomes" id="UP000813427"/>
    </source>
</evidence>
<reference evidence="1" key="1">
    <citation type="journal article" date="2021" name="Nat. Commun.">
        <title>Genetic determinants of endophytism in the Arabidopsis root mycobiome.</title>
        <authorList>
            <person name="Mesny F."/>
            <person name="Miyauchi S."/>
            <person name="Thiergart T."/>
            <person name="Pickel B."/>
            <person name="Atanasova L."/>
            <person name="Karlsson M."/>
            <person name="Huettel B."/>
            <person name="Barry K.W."/>
            <person name="Haridas S."/>
            <person name="Chen C."/>
            <person name="Bauer D."/>
            <person name="Andreopoulos W."/>
            <person name="Pangilinan J."/>
            <person name="LaButti K."/>
            <person name="Riley R."/>
            <person name="Lipzen A."/>
            <person name="Clum A."/>
            <person name="Drula E."/>
            <person name="Henrissat B."/>
            <person name="Kohler A."/>
            <person name="Grigoriev I.V."/>
            <person name="Martin F.M."/>
            <person name="Hacquard S."/>
        </authorList>
    </citation>
    <scope>NUCLEOTIDE SEQUENCE</scope>
    <source>
        <strain evidence="1">MPI-SDFR-AT-0068</strain>
    </source>
</reference>
<proteinExistence type="predicted"/>
<dbReference type="EMBL" id="JAGPXF010000002">
    <property type="protein sequence ID" value="KAH7257343.1"/>
    <property type="molecule type" value="Genomic_DNA"/>
</dbReference>
<gene>
    <name evidence="1" type="ORF">BKA59DRAFT_469944</name>
</gene>
<sequence>MPYPPSEHSLYSPTKVSGILLNLYQFSITLHYDAQYLKIPPPDGWPGMEPLLEYFESSEMVGQVMKCIPYFNNDCKAFIHYKSRLLNYPTLPQDDFERVMD</sequence>
<accession>A0A8K0WF94</accession>
<dbReference type="OrthoDB" id="5343383at2759"/>
<dbReference type="Proteomes" id="UP000813427">
    <property type="component" value="Unassembled WGS sequence"/>
</dbReference>
<name>A0A8K0WF94_9HYPO</name>
<evidence type="ECO:0000313" key="1">
    <source>
        <dbReference type="EMBL" id="KAH7257343.1"/>
    </source>
</evidence>
<organism evidence="1 2">
    <name type="scientific">Fusarium tricinctum</name>
    <dbReference type="NCBI Taxonomy" id="61284"/>
    <lineage>
        <taxon>Eukaryota</taxon>
        <taxon>Fungi</taxon>
        <taxon>Dikarya</taxon>
        <taxon>Ascomycota</taxon>
        <taxon>Pezizomycotina</taxon>
        <taxon>Sordariomycetes</taxon>
        <taxon>Hypocreomycetidae</taxon>
        <taxon>Hypocreales</taxon>
        <taxon>Nectriaceae</taxon>
        <taxon>Fusarium</taxon>
        <taxon>Fusarium tricinctum species complex</taxon>
    </lineage>
</organism>
<dbReference type="AlphaFoldDB" id="A0A8K0WF94"/>
<keyword evidence="2" id="KW-1185">Reference proteome</keyword>
<protein>
    <submittedName>
        <fullName evidence="1">Uncharacterized protein</fullName>
    </submittedName>
</protein>
<comment type="caution">
    <text evidence="1">The sequence shown here is derived from an EMBL/GenBank/DDBJ whole genome shotgun (WGS) entry which is preliminary data.</text>
</comment>